<dbReference type="Proteomes" id="UP000007259">
    <property type="component" value="Chromosome 14"/>
</dbReference>
<proteinExistence type="predicted"/>
<evidence type="ECO:0000313" key="3">
    <source>
        <dbReference type="Proteomes" id="UP000007259"/>
    </source>
</evidence>
<organism evidence="2 3">
    <name type="scientific">Leishmania mexicana (strain MHOM/GT/2001/U1103)</name>
    <dbReference type="NCBI Taxonomy" id="929439"/>
    <lineage>
        <taxon>Eukaryota</taxon>
        <taxon>Discoba</taxon>
        <taxon>Euglenozoa</taxon>
        <taxon>Kinetoplastea</taxon>
        <taxon>Metakinetoplastina</taxon>
        <taxon>Trypanosomatida</taxon>
        <taxon>Trypanosomatidae</taxon>
        <taxon>Leishmaniinae</taxon>
        <taxon>Leishmania</taxon>
    </lineage>
</organism>
<name>E9APX0_LEIMU</name>
<dbReference type="OrthoDB" id="267245at2759"/>
<dbReference type="EMBL" id="FR799567">
    <property type="protein sequence ID" value="CBZ24987.1"/>
    <property type="molecule type" value="Genomic_DNA"/>
</dbReference>
<reference evidence="2 3" key="1">
    <citation type="journal article" date="2011" name="Genome Res.">
        <title>Chromosome and gene copy number variation allow major structural change between species and strains of Leishmania.</title>
        <authorList>
            <person name="Rogers M.B."/>
            <person name="Hilley J.D."/>
            <person name="Dickens N.J."/>
            <person name="Wilkes J."/>
            <person name="Bates P.A."/>
            <person name="Depledge D.P."/>
            <person name="Harris D."/>
            <person name="Her Y."/>
            <person name="Herzyk P."/>
            <person name="Imamura H."/>
            <person name="Otto T.D."/>
            <person name="Sanders M."/>
            <person name="Seeger K."/>
            <person name="Dujardin J.C."/>
            <person name="Berriman M."/>
            <person name="Smith D.F."/>
            <person name="Hertz-Fowler C."/>
            <person name="Mottram J.C."/>
        </authorList>
    </citation>
    <scope>NUCLEOTIDE SEQUENCE [LARGE SCALE GENOMIC DNA]</scope>
    <source>
        <strain evidence="2 3">MHOM/GT/2001/U1103</strain>
    </source>
</reference>
<dbReference type="OMA" id="WWWCSLV"/>
<feature type="compositionally biased region" description="Low complexity" evidence="1">
    <location>
        <begin position="320"/>
        <end position="333"/>
    </location>
</feature>
<protein>
    <submittedName>
        <fullName evidence="2">Uncharacterized protein</fullName>
    </submittedName>
</protein>
<feature type="region of interest" description="Disordered" evidence="1">
    <location>
        <begin position="299"/>
        <end position="342"/>
    </location>
</feature>
<gene>
    <name evidence="2" type="ORF">LMXM_14_1230</name>
</gene>
<dbReference type="GeneID" id="13449547"/>
<dbReference type="AlphaFoldDB" id="E9APX0"/>
<dbReference type="RefSeq" id="XP_003873497.1">
    <property type="nucleotide sequence ID" value="XM_003873448.1"/>
</dbReference>
<evidence type="ECO:0000313" key="2">
    <source>
        <dbReference type="EMBL" id="CBZ24987.1"/>
    </source>
</evidence>
<feature type="compositionally biased region" description="Low complexity" evidence="1">
    <location>
        <begin position="299"/>
        <end position="312"/>
    </location>
</feature>
<dbReference type="VEuPathDB" id="TriTrypDB:LmxM.14.1230"/>
<dbReference type="PhylomeDB" id="E9APX0"/>
<dbReference type="KEGG" id="lmi:LMXM_14_1230"/>
<evidence type="ECO:0000256" key="1">
    <source>
        <dbReference type="SAM" id="MobiDB-lite"/>
    </source>
</evidence>
<sequence>MRLRIERAARTEQRHLAEKKLSARVDALLQTLARHILVCAPPWAAQASASSWNGSIGHVSGAAALSWRGWHDAELADVRSTMTEVEELVDLHVVRPRDAAAATHEGGADGVRWSSAATVPSSAASAVPVSPVLFYEAFVRQLIEQLFGPVTKTALSSMVSPDRTHGVSGIAETDTVIVQGSAPDVPSSLFPAQSVLRLPAIVYIGWHCGYSLLTSIGGMLRLADDDRAAGWLDVTSAALRSLLGCARAHSCDPSAAAAPDAADALHHFMVNALMQTRSLQCLWWWCSLVSEHGHTHGLLTTPPSAPSPETALNPPESMRTSPSITASTAATAAGGSGSTGGATMHTSLAAREDYRTLWYIGLAEAAAYLGSTTLPTVANFLHTALTRFVFSAAASPPQYWLSHAAQLTGAVQAVRDVAAHLFPSPAPPTRASPSATSPSSHIQFAAATAIFLRHAVHDALLPLAERVLDDPALLQGRIALTAKAASITPGAAAPMVGCDGWSNSSEEEWEGMQVMDGASRCPSSTATAVTAAAPAEASQSTLTYAIDTLEREFGDLVRADSVVMTLRRL</sequence>
<keyword evidence="3" id="KW-1185">Reference proteome</keyword>
<accession>E9APX0</accession>